<gene>
    <name evidence="2" type="ORF">DV20_27715</name>
</gene>
<accession>A0A066U444</accession>
<dbReference type="EMBL" id="JMQI01000058">
    <property type="protein sequence ID" value="KDN18998.1"/>
    <property type="molecule type" value="Genomic_DNA"/>
</dbReference>
<organism evidence="2 3">
    <name type="scientific">Amycolatopsis rifamycinica</name>
    <dbReference type="NCBI Taxonomy" id="287986"/>
    <lineage>
        <taxon>Bacteria</taxon>
        <taxon>Bacillati</taxon>
        <taxon>Actinomycetota</taxon>
        <taxon>Actinomycetes</taxon>
        <taxon>Pseudonocardiales</taxon>
        <taxon>Pseudonocardiaceae</taxon>
        <taxon>Amycolatopsis</taxon>
    </lineage>
</organism>
<dbReference type="eggNOG" id="COG1816">
    <property type="taxonomic scope" value="Bacteria"/>
</dbReference>
<name>A0A066U444_9PSEU</name>
<sequence length="66" mass="7036">MTRYNHVLDGVFALRERPAGLVSFGLGGPEPGVGRPQFEPYFTRARSTPPSSTSGGKAVCGVRSQK</sequence>
<dbReference type="Proteomes" id="UP000027345">
    <property type="component" value="Unassembled WGS sequence"/>
</dbReference>
<dbReference type="AlphaFoldDB" id="A0A066U444"/>
<feature type="region of interest" description="Disordered" evidence="1">
    <location>
        <begin position="44"/>
        <end position="66"/>
    </location>
</feature>
<dbReference type="STRING" id="287986.DV20_27715"/>
<evidence type="ECO:0000256" key="1">
    <source>
        <dbReference type="SAM" id="MobiDB-lite"/>
    </source>
</evidence>
<evidence type="ECO:0000313" key="3">
    <source>
        <dbReference type="Proteomes" id="UP000027345"/>
    </source>
</evidence>
<protein>
    <submittedName>
        <fullName evidence="2">Uncharacterized protein</fullName>
    </submittedName>
</protein>
<comment type="caution">
    <text evidence="2">The sequence shown here is derived from an EMBL/GenBank/DDBJ whole genome shotgun (WGS) entry which is preliminary data.</text>
</comment>
<reference evidence="2 3" key="1">
    <citation type="submission" date="2014-05" db="EMBL/GenBank/DDBJ databases">
        <title>Draft genome sequence of Amycolatopsis rifamycinica DSM 46095.</title>
        <authorList>
            <person name="Lal R."/>
            <person name="Saxena A."/>
            <person name="Kumari R."/>
            <person name="Mukherjee U."/>
            <person name="Singh P."/>
            <person name="Sangwan N."/>
            <person name="Mahato N.K."/>
        </authorList>
    </citation>
    <scope>NUCLEOTIDE SEQUENCE [LARGE SCALE GENOMIC DNA]</scope>
    <source>
        <strain evidence="2 3">DSM 46095</strain>
    </source>
</reference>
<proteinExistence type="predicted"/>
<feature type="compositionally biased region" description="Low complexity" evidence="1">
    <location>
        <begin position="47"/>
        <end position="56"/>
    </location>
</feature>
<evidence type="ECO:0000313" key="2">
    <source>
        <dbReference type="EMBL" id="KDN18998.1"/>
    </source>
</evidence>
<keyword evidence="3" id="KW-1185">Reference proteome</keyword>